<dbReference type="Proteomes" id="UP000516134">
    <property type="component" value="Chromosome"/>
</dbReference>
<dbReference type="RefSeq" id="WP_187713848.1">
    <property type="nucleotide sequence ID" value="NZ_CP060780.1"/>
</dbReference>
<dbReference type="EMBL" id="CP060780">
    <property type="protein sequence ID" value="QNP42415.1"/>
    <property type="molecule type" value="Genomic_DNA"/>
</dbReference>
<protein>
    <submittedName>
        <fullName evidence="2">Fimbria/pilus periplasmic chaperone</fullName>
    </submittedName>
</protein>
<dbReference type="PANTHER" id="PTHR30251">
    <property type="entry name" value="PILUS ASSEMBLY CHAPERONE"/>
    <property type="match status" value="1"/>
</dbReference>
<reference evidence="2 3" key="1">
    <citation type="submission" date="2020-08" db="EMBL/GenBank/DDBJ databases">
        <title>Genome sequence of Sphingomonas daechungensis KACC 18115T.</title>
        <authorList>
            <person name="Hyun D.-W."/>
            <person name="Bae J.-W."/>
        </authorList>
    </citation>
    <scope>NUCLEOTIDE SEQUENCE [LARGE SCALE GENOMIC DNA]</scope>
    <source>
        <strain evidence="2 3">KACC 18115</strain>
    </source>
</reference>
<organism evidence="2 3">
    <name type="scientific">Sphingomonas daechungensis</name>
    <dbReference type="NCBI Taxonomy" id="1176646"/>
    <lineage>
        <taxon>Bacteria</taxon>
        <taxon>Pseudomonadati</taxon>
        <taxon>Pseudomonadota</taxon>
        <taxon>Alphaproteobacteria</taxon>
        <taxon>Sphingomonadales</taxon>
        <taxon>Sphingomonadaceae</taxon>
        <taxon>Sphingomonas</taxon>
    </lineage>
</organism>
<dbReference type="InterPro" id="IPR008962">
    <property type="entry name" value="PapD-like_sf"/>
</dbReference>
<keyword evidence="3" id="KW-1185">Reference proteome</keyword>
<accession>A0ABX6SY71</accession>
<dbReference type="InterPro" id="IPR013783">
    <property type="entry name" value="Ig-like_fold"/>
</dbReference>
<proteinExistence type="predicted"/>
<dbReference type="InterPro" id="IPR016147">
    <property type="entry name" value="Pili_assmbl_chaperone_N"/>
</dbReference>
<dbReference type="Pfam" id="PF00345">
    <property type="entry name" value="PapD_N"/>
    <property type="match status" value="1"/>
</dbReference>
<feature type="domain" description="Pili assembly chaperone N-terminal" evidence="1">
    <location>
        <begin position="43"/>
        <end position="156"/>
    </location>
</feature>
<evidence type="ECO:0000259" key="1">
    <source>
        <dbReference type="Pfam" id="PF00345"/>
    </source>
</evidence>
<sequence length="212" mass="23027">MTKTFALSRFARHAVLAATLLSVTSAGRAELVLSQLIIDLAKTDETRADIEIWNNSDERSYILAEPSEIVGAGSSEERRVTEPDPEKRGLLVSPARMILEPGQRKLLRVAAIGARSDRERVYRVTVKPVTGELSAAESGLKLLVGYDVLVLVRPTAPLPRLAASRDGRQLVFRNDGNASLELVDGSQCTSPKTNCVPLPGKRLYAGARWAVP</sequence>
<dbReference type="PANTHER" id="PTHR30251:SF4">
    <property type="entry name" value="SLR1668 PROTEIN"/>
    <property type="match status" value="1"/>
</dbReference>
<dbReference type="Gene3D" id="2.60.40.10">
    <property type="entry name" value="Immunoglobulins"/>
    <property type="match status" value="1"/>
</dbReference>
<evidence type="ECO:0000313" key="2">
    <source>
        <dbReference type="EMBL" id="QNP42415.1"/>
    </source>
</evidence>
<dbReference type="SUPFAM" id="SSF49354">
    <property type="entry name" value="PapD-like"/>
    <property type="match status" value="1"/>
</dbReference>
<dbReference type="InterPro" id="IPR050643">
    <property type="entry name" value="Periplasmic_pilus_chap"/>
</dbReference>
<evidence type="ECO:0000313" key="3">
    <source>
        <dbReference type="Proteomes" id="UP000516134"/>
    </source>
</evidence>
<name>A0ABX6SY71_9SPHN</name>
<gene>
    <name evidence="2" type="ORF">H9L15_08815</name>
</gene>